<dbReference type="PANTHER" id="PTHR24412">
    <property type="entry name" value="KELCH PROTEIN"/>
    <property type="match status" value="1"/>
</dbReference>
<evidence type="ECO:0000313" key="5">
    <source>
        <dbReference type="Proteomes" id="UP000472269"/>
    </source>
</evidence>
<feature type="domain" description="BTB" evidence="3">
    <location>
        <begin position="17"/>
        <end position="84"/>
    </location>
</feature>
<dbReference type="PANTHER" id="PTHR24412:SF172">
    <property type="entry name" value="KELCH-LIKE PROTEIN 10"/>
    <property type="match status" value="1"/>
</dbReference>
<accession>A0A663M2X7</accession>
<dbReference type="Gene3D" id="1.25.40.420">
    <property type="match status" value="1"/>
</dbReference>
<dbReference type="InterPro" id="IPR011705">
    <property type="entry name" value="BACK"/>
</dbReference>
<dbReference type="InterPro" id="IPR000210">
    <property type="entry name" value="BTB/POZ_dom"/>
</dbReference>
<sequence length="230" mass="25648">MSPHDPPNDRCLEGKGCDVVISVDGVEFEAHETILCSCSDYFRALFSSGSNSAEKPVYKISGTSPGMMSLIINYAYTGTAPVTVDNVKSLLIAADQFNVMGIVGLCCEFLKSQLCLENCIGIWRLTGYYFCPDLRDTADAFILRHFAEVTRVSTELLDLSIPELSLLVEKTKHGGTQDDTVCEAVDKWLAHNLPRRQQHHAAWQQPHKPRQHLSSYFFSTLINFTSSTYT</sequence>
<dbReference type="Pfam" id="PF00651">
    <property type="entry name" value="BTB"/>
    <property type="match status" value="1"/>
</dbReference>
<dbReference type="PROSITE" id="PS50097">
    <property type="entry name" value="BTB"/>
    <property type="match status" value="1"/>
</dbReference>
<dbReference type="AlphaFoldDB" id="A0A663M2X7"/>
<keyword evidence="1" id="KW-0880">Kelch repeat</keyword>
<proteinExistence type="predicted"/>
<reference evidence="4" key="2">
    <citation type="submission" date="2025-09" db="UniProtKB">
        <authorList>
            <consortium name="Ensembl"/>
        </authorList>
    </citation>
    <scope>IDENTIFICATION</scope>
</reference>
<keyword evidence="5" id="KW-1185">Reference proteome</keyword>
<dbReference type="SMART" id="SM00225">
    <property type="entry name" value="BTB"/>
    <property type="match status" value="1"/>
</dbReference>
<name>A0A663M2X7_ATHCN</name>
<dbReference type="Gene3D" id="3.30.710.10">
    <property type="entry name" value="Potassium Channel Kv1.1, Chain A"/>
    <property type="match status" value="1"/>
</dbReference>
<keyword evidence="2" id="KW-0677">Repeat</keyword>
<evidence type="ECO:0000256" key="1">
    <source>
        <dbReference type="ARBA" id="ARBA00022441"/>
    </source>
</evidence>
<dbReference type="Proteomes" id="UP000472269">
    <property type="component" value="Unplaced"/>
</dbReference>
<evidence type="ECO:0000259" key="3">
    <source>
        <dbReference type="PROSITE" id="PS50097"/>
    </source>
</evidence>
<organism evidence="4 5">
    <name type="scientific">Athene cunicularia</name>
    <name type="common">Burrowing owl</name>
    <name type="synonym">Speotyto cunicularia</name>
    <dbReference type="NCBI Taxonomy" id="194338"/>
    <lineage>
        <taxon>Eukaryota</taxon>
        <taxon>Metazoa</taxon>
        <taxon>Chordata</taxon>
        <taxon>Craniata</taxon>
        <taxon>Vertebrata</taxon>
        <taxon>Euteleostomi</taxon>
        <taxon>Archelosauria</taxon>
        <taxon>Archosauria</taxon>
        <taxon>Dinosauria</taxon>
        <taxon>Saurischia</taxon>
        <taxon>Theropoda</taxon>
        <taxon>Coelurosauria</taxon>
        <taxon>Aves</taxon>
        <taxon>Neognathae</taxon>
        <taxon>Neoaves</taxon>
        <taxon>Telluraves</taxon>
        <taxon>Strigiformes</taxon>
        <taxon>Strigidae</taxon>
        <taxon>Athene</taxon>
    </lineage>
</organism>
<dbReference type="Ensembl" id="ENSACUT00000006908.1">
    <property type="protein sequence ID" value="ENSACUP00000006465.1"/>
    <property type="gene ID" value="ENSACUG00000004420.1"/>
</dbReference>
<dbReference type="Pfam" id="PF07707">
    <property type="entry name" value="BACK"/>
    <property type="match status" value="1"/>
</dbReference>
<dbReference type="InterPro" id="IPR011333">
    <property type="entry name" value="SKP1/BTB/POZ_sf"/>
</dbReference>
<dbReference type="OMA" id="NEICAQH"/>
<dbReference type="SMART" id="SM00875">
    <property type="entry name" value="BACK"/>
    <property type="match status" value="1"/>
</dbReference>
<reference evidence="4" key="1">
    <citation type="submission" date="2025-08" db="UniProtKB">
        <authorList>
            <consortium name="Ensembl"/>
        </authorList>
    </citation>
    <scope>IDENTIFICATION</scope>
</reference>
<dbReference type="SUPFAM" id="SSF54695">
    <property type="entry name" value="POZ domain"/>
    <property type="match status" value="1"/>
</dbReference>
<evidence type="ECO:0000313" key="4">
    <source>
        <dbReference type="Ensembl" id="ENSACUP00000006465.1"/>
    </source>
</evidence>
<evidence type="ECO:0000256" key="2">
    <source>
        <dbReference type="ARBA" id="ARBA00022737"/>
    </source>
</evidence>
<protein>
    <recommendedName>
        <fullName evidence="3">BTB domain-containing protein</fullName>
    </recommendedName>
</protein>